<sequence>MPSPSPPGQRDAKVGAVIRLVCTDRDASYTYACDHCVNDTRHRLRELEQYVLGAVELELPRHRSHDAYCRAP</sequence>
<dbReference type="EMBL" id="BMMK01000038">
    <property type="protein sequence ID" value="GGM77170.1"/>
    <property type="molecule type" value="Genomic_DNA"/>
</dbReference>
<accession>A0A8J3CDE9</accession>
<name>A0A8J3CDE9_9PSEU</name>
<dbReference type="Proteomes" id="UP000637578">
    <property type="component" value="Unassembled WGS sequence"/>
</dbReference>
<keyword evidence="2" id="KW-1185">Reference proteome</keyword>
<dbReference type="AlphaFoldDB" id="A0A8J3CDE9"/>
<dbReference type="RefSeq" id="WP_189061310.1">
    <property type="nucleotide sequence ID" value="NZ_BMMK01000038.1"/>
</dbReference>
<reference evidence="1" key="1">
    <citation type="journal article" date="2014" name="Int. J. Syst. Evol. Microbiol.">
        <title>Complete genome sequence of Corynebacterium casei LMG S-19264T (=DSM 44701T), isolated from a smear-ripened cheese.</title>
        <authorList>
            <consortium name="US DOE Joint Genome Institute (JGI-PGF)"/>
            <person name="Walter F."/>
            <person name="Albersmeier A."/>
            <person name="Kalinowski J."/>
            <person name="Ruckert C."/>
        </authorList>
    </citation>
    <scope>NUCLEOTIDE SEQUENCE</scope>
    <source>
        <strain evidence="1">CGMCC 4.5737</strain>
    </source>
</reference>
<proteinExistence type="predicted"/>
<evidence type="ECO:0000313" key="1">
    <source>
        <dbReference type="EMBL" id="GGM77170.1"/>
    </source>
</evidence>
<organism evidence="1 2">
    <name type="scientific">Longimycelium tulufanense</name>
    <dbReference type="NCBI Taxonomy" id="907463"/>
    <lineage>
        <taxon>Bacteria</taxon>
        <taxon>Bacillati</taxon>
        <taxon>Actinomycetota</taxon>
        <taxon>Actinomycetes</taxon>
        <taxon>Pseudonocardiales</taxon>
        <taxon>Pseudonocardiaceae</taxon>
        <taxon>Longimycelium</taxon>
    </lineage>
</organism>
<reference evidence="1" key="2">
    <citation type="submission" date="2020-09" db="EMBL/GenBank/DDBJ databases">
        <authorList>
            <person name="Sun Q."/>
            <person name="Zhou Y."/>
        </authorList>
    </citation>
    <scope>NUCLEOTIDE SEQUENCE</scope>
    <source>
        <strain evidence="1">CGMCC 4.5737</strain>
    </source>
</reference>
<comment type="caution">
    <text evidence="1">The sequence shown here is derived from an EMBL/GenBank/DDBJ whole genome shotgun (WGS) entry which is preliminary data.</text>
</comment>
<gene>
    <name evidence="1" type="ORF">GCM10012275_54770</name>
</gene>
<protein>
    <submittedName>
        <fullName evidence="1">Uncharacterized protein</fullName>
    </submittedName>
</protein>
<evidence type="ECO:0000313" key="2">
    <source>
        <dbReference type="Proteomes" id="UP000637578"/>
    </source>
</evidence>